<dbReference type="PANTHER" id="PTHR30287">
    <property type="entry name" value="MEMBRANE COMPONENT OF PREDICTED ABC SUPERFAMILY METABOLITE UPTAKE TRANSPORTER"/>
    <property type="match status" value="1"/>
</dbReference>
<keyword evidence="3 6" id="KW-0812">Transmembrane</keyword>
<dbReference type="GO" id="GO:0005886">
    <property type="term" value="C:plasma membrane"/>
    <property type="evidence" value="ECO:0007669"/>
    <property type="project" value="UniProtKB-SubCell"/>
</dbReference>
<dbReference type="Pfam" id="PF02687">
    <property type="entry name" value="FtsX"/>
    <property type="match status" value="2"/>
</dbReference>
<comment type="caution">
    <text evidence="8">The sequence shown here is derived from an EMBL/GenBank/DDBJ whole genome shotgun (WGS) entry which is preliminary data.</text>
</comment>
<feature type="transmembrane region" description="Helical" evidence="6">
    <location>
        <begin position="321"/>
        <end position="350"/>
    </location>
</feature>
<feature type="transmembrane region" description="Helical" evidence="6">
    <location>
        <begin position="276"/>
        <end position="300"/>
    </location>
</feature>
<evidence type="ECO:0000313" key="8">
    <source>
        <dbReference type="EMBL" id="MBB1161712.1"/>
    </source>
</evidence>
<evidence type="ECO:0000313" key="9">
    <source>
        <dbReference type="Proteomes" id="UP000586093"/>
    </source>
</evidence>
<dbReference type="InterPro" id="IPR038766">
    <property type="entry name" value="Membrane_comp_ABC_pdt"/>
</dbReference>
<comment type="subcellular location">
    <subcellularLocation>
        <location evidence="1">Cell membrane</location>
        <topology evidence="1">Multi-pass membrane protein</topology>
    </subcellularLocation>
</comment>
<gene>
    <name evidence="8" type="ORF">H4F90_06940</name>
</gene>
<keyword evidence="5 6" id="KW-0472">Membrane</keyword>
<accession>A0A839HKS2</accession>
<evidence type="ECO:0000256" key="6">
    <source>
        <dbReference type="SAM" id="Phobius"/>
    </source>
</evidence>
<evidence type="ECO:0000256" key="5">
    <source>
        <dbReference type="ARBA" id="ARBA00023136"/>
    </source>
</evidence>
<evidence type="ECO:0000259" key="7">
    <source>
        <dbReference type="Pfam" id="PF02687"/>
    </source>
</evidence>
<feature type="transmembrane region" description="Helical" evidence="6">
    <location>
        <begin position="25"/>
        <end position="46"/>
    </location>
</feature>
<dbReference type="AlphaFoldDB" id="A0A839HKS2"/>
<proteinExistence type="predicted"/>
<evidence type="ECO:0000256" key="2">
    <source>
        <dbReference type="ARBA" id="ARBA00022475"/>
    </source>
</evidence>
<evidence type="ECO:0000256" key="1">
    <source>
        <dbReference type="ARBA" id="ARBA00004651"/>
    </source>
</evidence>
<reference evidence="8 9" key="1">
    <citation type="submission" date="2020-08" db="EMBL/GenBank/DDBJ databases">
        <title>Aquariorum lacteus gen. nov., sp. nov., a new member of the family Comamonadaceae, isolated from freshwater aquarium.</title>
        <authorList>
            <person name="Chun S.-J."/>
        </authorList>
    </citation>
    <scope>NUCLEOTIDE SEQUENCE [LARGE SCALE GENOMIC DNA]</scope>
    <source>
        <strain evidence="8 9">SJAQ100</strain>
    </source>
</reference>
<sequence length="865" mass="91110">MGWRPPSLLRLAARQAWRDLRGGELSLLLMAVALAVAALSAVGFFAERLQSGLSRDAQALLGGDAVLVADQPLPPVLAERARALGLRTSTSVGFPSMARAPEARGGASRLVAVKAVDAAYPLRGALQLADSPEADTAGTRSLRAAPPRGAVWVDAALLDALQLQVGEHLGLGDADLRIDAVLRIEPDRGAGFLSFAPRVMLNLDDLAATGLVQPASRVSHRLAVALPAGGEAAAVTRYLDETRRRITQEGWRGLRLETLEAGRPEMAQTLDRAATFLRLVALLAALLAAVAVAIAARHYADRHLDESAMLRVLGQSQRRIAGAYALGFGVAGLAASALGLLIGLALHQVFVWLLGRLVGAELPPPGPAPALLGLGVGMSLLIGFGLPPVLQLAQVPALRVIRRELGRPRAVSLLTALAGLAGFGAMLWATAATPQLGAIVVGGFALALLLFAAAGGGVMALLRRVVPAGGAALRLPRALRLATRQLAARPVQGMVQLAALSVGLLALVLLVLLRTDLIASWREATPPDAPNRFVINIQPDQAQAFRAHLAEAGVERYDWYPMIRGRLSAINGQPVRAGQFATERANRLVEREFNLSHAAEAPAHNRLLAGRWDAAAAQQAEALPALSVEEGLAQALGLKLGDRLRFDIAGQAQEGVIGSLRQVDWASMRVNFFVMFERAALPELPVTWIAAFQAPPRAPGQTGPGFDSRLSQAFPNVTVVDLSATLAQVQRVLDQVVRAVEFLFAFTLAAGLLVLLAAIRASREQRLHEAAVMRALGASRRLMARVLQVELLGLGALAGALASVVAMGLGAALAHYAFEFRWTAPLWVPLAGAAAGALLALLAGRWGLRGLLARPVVETLRRSSP</sequence>
<dbReference type="EMBL" id="JACIVI010000001">
    <property type="protein sequence ID" value="MBB1161712.1"/>
    <property type="molecule type" value="Genomic_DNA"/>
</dbReference>
<feature type="transmembrane region" description="Helical" evidence="6">
    <location>
        <begin position="436"/>
        <end position="462"/>
    </location>
</feature>
<feature type="transmembrane region" description="Helical" evidence="6">
    <location>
        <begin position="370"/>
        <end position="390"/>
    </location>
</feature>
<keyword evidence="2" id="KW-1003">Cell membrane</keyword>
<feature type="domain" description="ABC3 transporter permease C-terminal" evidence="7">
    <location>
        <begin position="742"/>
        <end position="844"/>
    </location>
</feature>
<evidence type="ECO:0000256" key="3">
    <source>
        <dbReference type="ARBA" id="ARBA00022692"/>
    </source>
</evidence>
<name>A0A839HKS2_9BURK</name>
<feature type="domain" description="ABC3 transporter permease C-terminal" evidence="7">
    <location>
        <begin position="279"/>
        <end position="393"/>
    </location>
</feature>
<feature type="transmembrane region" description="Helical" evidence="6">
    <location>
        <begin position="494"/>
        <end position="513"/>
    </location>
</feature>
<keyword evidence="4 6" id="KW-1133">Transmembrane helix</keyword>
<feature type="transmembrane region" description="Helical" evidence="6">
    <location>
        <begin position="791"/>
        <end position="818"/>
    </location>
</feature>
<organism evidence="8 9">
    <name type="scientific">Aquariibacter albus</name>
    <dbReference type="NCBI Taxonomy" id="2759899"/>
    <lineage>
        <taxon>Bacteria</taxon>
        <taxon>Pseudomonadati</taxon>
        <taxon>Pseudomonadota</taxon>
        <taxon>Betaproteobacteria</taxon>
        <taxon>Burkholderiales</taxon>
        <taxon>Sphaerotilaceae</taxon>
        <taxon>Aquariibacter</taxon>
    </lineage>
</organism>
<keyword evidence="9" id="KW-1185">Reference proteome</keyword>
<protein>
    <submittedName>
        <fullName evidence="8">ABC transporter permease</fullName>
    </submittedName>
</protein>
<feature type="transmembrane region" description="Helical" evidence="6">
    <location>
        <begin position="411"/>
        <end position="430"/>
    </location>
</feature>
<evidence type="ECO:0000256" key="4">
    <source>
        <dbReference type="ARBA" id="ARBA00022989"/>
    </source>
</evidence>
<dbReference type="Proteomes" id="UP000586093">
    <property type="component" value="Unassembled WGS sequence"/>
</dbReference>
<dbReference type="PANTHER" id="PTHR30287:SF1">
    <property type="entry name" value="INNER MEMBRANE PROTEIN"/>
    <property type="match status" value="1"/>
</dbReference>
<feature type="transmembrane region" description="Helical" evidence="6">
    <location>
        <begin position="824"/>
        <end position="844"/>
    </location>
</feature>
<feature type="transmembrane region" description="Helical" evidence="6">
    <location>
        <begin position="739"/>
        <end position="759"/>
    </location>
</feature>
<dbReference type="InterPro" id="IPR003838">
    <property type="entry name" value="ABC3_permease_C"/>
</dbReference>